<protein>
    <submittedName>
        <fullName evidence="1">Putative glutamine amidotransferase</fullName>
    </submittedName>
</protein>
<name>A0A1G7TR12_9PROT</name>
<keyword evidence="1" id="KW-0808">Transferase</keyword>
<dbReference type="InterPro" id="IPR044668">
    <property type="entry name" value="PuuD-like"/>
</dbReference>
<gene>
    <name evidence="1" type="ORF">SAMN05421742_10177</name>
</gene>
<dbReference type="Proteomes" id="UP000217076">
    <property type="component" value="Unassembled WGS sequence"/>
</dbReference>
<dbReference type="AlphaFoldDB" id="A0A1G7TR12"/>
<dbReference type="GO" id="GO:0006598">
    <property type="term" value="P:polyamine catabolic process"/>
    <property type="evidence" value="ECO:0007669"/>
    <property type="project" value="TreeGrafter"/>
</dbReference>
<keyword evidence="1" id="KW-0315">Glutamine amidotransferase</keyword>
<proteinExistence type="predicted"/>
<dbReference type="SUPFAM" id="SSF52317">
    <property type="entry name" value="Class I glutamine amidotransferase-like"/>
    <property type="match status" value="1"/>
</dbReference>
<dbReference type="Pfam" id="PF07722">
    <property type="entry name" value="Peptidase_C26"/>
    <property type="match status" value="1"/>
</dbReference>
<reference evidence="2" key="1">
    <citation type="submission" date="2016-10" db="EMBL/GenBank/DDBJ databases">
        <authorList>
            <person name="Varghese N."/>
            <person name="Submissions S."/>
        </authorList>
    </citation>
    <scope>NUCLEOTIDE SEQUENCE [LARGE SCALE GENOMIC DNA]</scope>
    <source>
        <strain evidence="2">930I</strain>
    </source>
</reference>
<dbReference type="RefSeq" id="WP_092613958.1">
    <property type="nucleotide sequence ID" value="NZ_FNCV01000001.1"/>
</dbReference>
<dbReference type="GO" id="GO:0005829">
    <property type="term" value="C:cytosol"/>
    <property type="evidence" value="ECO:0007669"/>
    <property type="project" value="TreeGrafter"/>
</dbReference>
<sequence length="242" mass="26414">MSPPRIGLLLDHQESGSFSRRPHHALRVAYFEAIWAAGGLPVAIPYVAEAWPAYLELCQGFVTPGGDYPFPAEWYVSAPTEVVGAPPHPRFRFEAQVTRDLLAQDRPLLGICAGMQVLAGVMGARFYRDLHTVIDTDIDHLDQCPAEERAHDVTITEGSLLHRLVGQTRMAVNTAHREAAAEAPEGLLVSARAEDGVIEAVEVPGKRFALGVQWHPEFFPEPGSPDRRIIEGLVAAAAQTQT</sequence>
<dbReference type="InterPro" id="IPR011697">
    <property type="entry name" value="Peptidase_C26"/>
</dbReference>
<keyword evidence="2" id="KW-1185">Reference proteome</keyword>
<dbReference type="OrthoDB" id="9813383at2"/>
<dbReference type="GO" id="GO:0016740">
    <property type="term" value="F:transferase activity"/>
    <property type="evidence" value="ECO:0007669"/>
    <property type="project" value="UniProtKB-KW"/>
</dbReference>
<dbReference type="STRING" id="83401.SAMN05421742_10177"/>
<organism evidence="1 2">
    <name type="scientific">Roseospirillum parvum</name>
    <dbReference type="NCBI Taxonomy" id="83401"/>
    <lineage>
        <taxon>Bacteria</taxon>
        <taxon>Pseudomonadati</taxon>
        <taxon>Pseudomonadota</taxon>
        <taxon>Alphaproteobacteria</taxon>
        <taxon>Rhodospirillales</taxon>
        <taxon>Rhodospirillaceae</taxon>
        <taxon>Roseospirillum</taxon>
    </lineage>
</organism>
<dbReference type="PANTHER" id="PTHR43235:SF1">
    <property type="entry name" value="GLUTAMINE AMIDOTRANSFERASE PB2B2.05-RELATED"/>
    <property type="match status" value="1"/>
</dbReference>
<dbReference type="PROSITE" id="PS51273">
    <property type="entry name" value="GATASE_TYPE_1"/>
    <property type="match status" value="1"/>
</dbReference>
<evidence type="ECO:0000313" key="1">
    <source>
        <dbReference type="EMBL" id="SDG37727.1"/>
    </source>
</evidence>
<dbReference type="EMBL" id="FNCV01000001">
    <property type="protein sequence ID" value="SDG37727.1"/>
    <property type="molecule type" value="Genomic_DNA"/>
</dbReference>
<dbReference type="Gene3D" id="3.40.50.880">
    <property type="match status" value="1"/>
</dbReference>
<dbReference type="PANTHER" id="PTHR43235">
    <property type="entry name" value="GLUTAMINE AMIDOTRANSFERASE PB2B2.05-RELATED"/>
    <property type="match status" value="1"/>
</dbReference>
<evidence type="ECO:0000313" key="2">
    <source>
        <dbReference type="Proteomes" id="UP000217076"/>
    </source>
</evidence>
<dbReference type="InterPro" id="IPR029062">
    <property type="entry name" value="Class_I_gatase-like"/>
</dbReference>
<dbReference type="GO" id="GO:0033969">
    <property type="term" value="F:gamma-glutamyl-gamma-aminobutyrate hydrolase activity"/>
    <property type="evidence" value="ECO:0007669"/>
    <property type="project" value="TreeGrafter"/>
</dbReference>
<accession>A0A1G7TR12</accession>